<keyword evidence="2" id="KW-1133">Transmembrane helix</keyword>
<gene>
    <name evidence="4" type="ORF">FMOSSE_LOCUS2868</name>
</gene>
<evidence type="ECO:0000256" key="2">
    <source>
        <dbReference type="SAM" id="Phobius"/>
    </source>
</evidence>
<accession>A0A9N8Z5Q2</accession>
<feature type="region of interest" description="Disordered" evidence="1">
    <location>
        <begin position="144"/>
        <end position="166"/>
    </location>
</feature>
<dbReference type="EMBL" id="CAJVPP010000392">
    <property type="protein sequence ID" value="CAG8478148.1"/>
    <property type="molecule type" value="Genomic_DNA"/>
</dbReference>
<feature type="transmembrane region" description="Helical" evidence="2">
    <location>
        <begin position="38"/>
        <end position="59"/>
    </location>
</feature>
<evidence type="ECO:0000256" key="1">
    <source>
        <dbReference type="SAM" id="MobiDB-lite"/>
    </source>
</evidence>
<keyword evidence="2" id="KW-0812">Transmembrane</keyword>
<feature type="transmembrane region" description="Helical" evidence="2">
    <location>
        <begin position="179"/>
        <end position="203"/>
    </location>
</feature>
<keyword evidence="3" id="KW-0732">Signal</keyword>
<proteinExistence type="predicted"/>
<sequence>MVQFITLIGMMSAVCFAHESYSLIVKYNRSTAFGNKKLYYALVIIYPLLLGIPLLYFSLKTDAIIPRQYKCDVTNPVWVRMLGYSGGNLLLSIPGGYFSARSAYALYGHLDQFRSEFSVSDASQNSTLCTSSCKEPEGISLEPIQTPNSTLSPKSPQFPQRPSTQQNLNQRRYNMTKDAAIRMSILSLSFMLAYFLASFHTIIDLLTHKPLETKISINDWVGSVTGIYTFVVLLSRDVRRAWKIFR</sequence>
<feature type="signal peptide" evidence="3">
    <location>
        <begin position="1"/>
        <end position="17"/>
    </location>
</feature>
<organism evidence="4 5">
    <name type="scientific">Funneliformis mosseae</name>
    <name type="common">Endomycorrhizal fungus</name>
    <name type="synonym">Glomus mosseae</name>
    <dbReference type="NCBI Taxonomy" id="27381"/>
    <lineage>
        <taxon>Eukaryota</taxon>
        <taxon>Fungi</taxon>
        <taxon>Fungi incertae sedis</taxon>
        <taxon>Mucoromycota</taxon>
        <taxon>Glomeromycotina</taxon>
        <taxon>Glomeromycetes</taxon>
        <taxon>Glomerales</taxon>
        <taxon>Glomeraceae</taxon>
        <taxon>Funneliformis</taxon>
    </lineage>
</organism>
<reference evidence="4" key="1">
    <citation type="submission" date="2021-06" db="EMBL/GenBank/DDBJ databases">
        <authorList>
            <person name="Kallberg Y."/>
            <person name="Tangrot J."/>
            <person name="Rosling A."/>
        </authorList>
    </citation>
    <scope>NUCLEOTIDE SEQUENCE</scope>
    <source>
        <strain evidence="4">87-6 pot B 2015</strain>
    </source>
</reference>
<evidence type="ECO:0000313" key="4">
    <source>
        <dbReference type="EMBL" id="CAG8478148.1"/>
    </source>
</evidence>
<evidence type="ECO:0000256" key="3">
    <source>
        <dbReference type="SAM" id="SignalP"/>
    </source>
</evidence>
<dbReference type="AlphaFoldDB" id="A0A9N8Z5Q2"/>
<comment type="caution">
    <text evidence="4">The sequence shown here is derived from an EMBL/GenBank/DDBJ whole genome shotgun (WGS) entry which is preliminary data.</text>
</comment>
<dbReference type="Proteomes" id="UP000789375">
    <property type="component" value="Unassembled WGS sequence"/>
</dbReference>
<protein>
    <submittedName>
        <fullName evidence="4">6860_t:CDS:1</fullName>
    </submittedName>
</protein>
<name>A0A9N8Z5Q2_FUNMO</name>
<keyword evidence="5" id="KW-1185">Reference proteome</keyword>
<feature type="chain" id="PRO_5040416811" evidence="3">
    <location>
        <begin position="18"/>
        <end position="246"/>
    </location>
</feature>
<evidence type="ECO:0000313" key="5">
    <source>
        <dbReference type="Proteomes" id="UP000789375"/>
    </source>
</evidence>
<keyword evidence="2" id="KW-0472">Membrane</keyword>
<feature type="transmembrane region" description="Helical" evidence="2">
    <location>
        <begin position="215"/>
        <end position="234"/>
    </location>
</feature>